<keyword evidence="4" id="KW-0288">FMN</keyword>
<dbReference type="PANTHER" id="PTHR10851">
    <property type="entry name" value="PYRIDOXINE-5-PHOSPHATE OXIDASE"/>
    <property type="match status" value="1"/>
</dbReference>
<comment type="cofactor">
    <cofactor evidence="1">
        <name>FMN</name>
        <dbReference type="ChEBI" id="CHEBI:58210"/>
    </cofactor>
</comment>
<dbReference type="InterPro" id="IPR019576">
    <property type="entry name" value="Pyridoxamine_oxidase_dimer_C"/>
</dbReference>
<evidence type="ECO:0000256" key="5">
    <source>
        <dbReference type="ARBA" id="ARBA00023002"/>
    </source>
</evidence>
<reference evidence="8 9" key="1">
    <citation type="submission" date="2020-03" db="EMBL/GenBank/DDBJ databases">
        <title>Draft genome of Streptomyces sp. ventii, isolated from the Axial Seamount in the Pacific Ocean, and resequencing of the two type strains Streptomyces lonarensis strain NCL 716 and Streptomyces bohaiensis strain 11A07.</title>
        <authorList>
            <person name="Loughran R.M."/>
            <person name="Pfannmuller K.M."/>
            <person name="Wasson B.J."/>
            <person name="Deadmond M.C."/>
            <person name="Paddock B.E."/>
            <person name="Koyack M.J."/>
            <person name="Gallegos D.A."/>
            <person name="Mitchell E.A."/>
            <person name="Ushijima B."/>
            <person name="Saw J.H."/>
            <person name="Mcphail K.L."/>
            <person name="Videau P."/>
        </authorList>
    </citation>
    <scope>NUCLEOTIDE SEQUENCE [LARGE SCALE GENOMIC DNA]</scope>
    <source>
        <strain evidence="8 9">NCL716</strain>
    </source>
</reference>
<feature type="domain" description="N-acetyltransferase" evidence="7">
    <location>
        <begin position="47"/>
        <end position="202"/>
    </location>
</feature>
<name>A0A7X6D569_9ACTN</name>
<dbReference type="InterPro" id="IPR016181">
    <property type="entry name" value="Acyl_CoA_acyltransferase"/>
</dbReference>
<dbReference type="InterPro" id="IPR000659">
    <property type="entry name" value="Pyridox_Oxase"/>
</dbReference>
<dbReference type="NCBIfam" id="NF004231">
    <property type="entry name" value="PRK05679.1"/>
    <property type="match status" value="1"/>
</dbReference>
<dbReference type="Pfam" id="PF01243">
    <property type="entry name" value="PNPOx_N"/>
    <property type="match status" value="1"/>
</dbReference>
<dbReference type="SUPFAM" id="SSF50475">
    <property type="entry name" value="FMN-binding split barrel"/>
    <property type="match status" value="1"/>
</dbReference>
<comment type="similarity">
    <text evidence="2">Belongs to the pyridoxamine 5'-phosphate oxidase family.</text>
</comment>
<dbReference type="GO" id="GO:0016747">
    <property type="term" value="F:acyltransferase activity, transferring groups other than amino-acyl groups"/>
    <property type="evidence" value="ECO:0007669"/>
    <property type="project" value="InterPro"/>
</dbReference>
<dbReference type="Pfam" id="PF00583">
    <property type="entry name" value="Acetyltransf_1"/>
    <property type="match status" value="1"/>
</dbReference>
<dbReference type="SUPFAM" id="SSF55729">
    <property type="entry name" value="Acyl-CoA N-acyltransferases (Nat)"/>
    <property type="match status" value="1"/>
</dbReference>
<dbReference type="CDD" id="cd04301">
    <property type="entry name" value="NAT_SF"/>
    <property type="match status" value="1"/>
</dbReference>
<evidence type="ECO:0000256" key="3">
    <source>
        <dbReference type="ARBA" id="ARBA00022630"/>
    </source>
</evidence>
<dbReference type="GO" id="GO:0008615">
    <property type="term" value="P:pyridoxine biosynthetic process"/>
    <property type="evidence" value="ECO:0007669"/>
    <property type="project" value="InterPro"/>
</dbReference>
<dbReference type="InterPro" id="IPR011576">
    <property type="entry name" value="Pyridox_Oxase_N"/>
</dbReference>
<gene>
    <name evidence="8" type="ORF">HCN56_23115</name>
</gene>
<keyword evidence="9" id="KW-1185">Reference proteome</keyword>
<keyword evidence="3" id="KW-0285">Flavoprotein</keyword>
<dbReference type="EMBL" id="JAAVJD010000295">
    <property type="protein sequence ID" value="NJQ08387.1"/>
    <property type="molecule type" value="Genomic_DNA"/>
</dbReference>
<comment type="caution">
    <text evidence="8">The sequence shown here is derived from an EMBL/GenBank/DDBJ whole genome shotgun (WGS) entry which is preliminary data.</text>
</comment>
<evidence type="ECO:0000256" key="6">
    <source>
        <dbReference type="SAM" id="MobiDB-lite"/>
    </source>
</evidence>
<dbReference type="Gene3D" id="3.40.630.30">
    <property type="match status" value="1"/>
</dbReference>
<protein>
    <submittedName>
        <fullName evidence="8">Pyridoxal 5'-phosphate synthase</fullName>
        <ecNumber evidence="8">1.4.3.5</ecNumber>
    </submittedName>
</protein>
<accession>A0A7X6D569</accession>
<sequence>MPGPRVELHPLDAPLLEQLVAVAVGDAAPPEVGPVTGPGDPSSETPPQQWTAARADAFRAWHRDHSLAPGGSQRTFAVLLSRPAGESTAGEGADGEGPGGEVIGAARLAPVPGEAGTVEAGLWLARRHRGHGHGTTVVRALRDLARADGAGRLFASTDLGNAPARRLLEAELGAHAAPPGATTLTTRAQLSPAAMLLARSAPAGEAPPLAWQDAPDHPGPLVLRWLREAADAGVAALQAATLATVDGDGTPDARVLVLRDVSADGAAWSFAADRGSPKGRQLAARPAAALTLHWPEQNRQLRVRGEVTAGGRDEAAAEFRTRSPAARTAAHTGRQSETLTSDEAYREAAAAARELVAAAPDAVPDGHTVYTLHAREVEFWQGSPDRFHQRLQYTRSGDQWRRRRLWP</sequence>
<dbReference type="GO" id="GO:0010181">
    <property type="term" value="F:FMN binding"/>
    <property type="evidence" value="ECO:0007669"/>
    <property type="project" value="InterPro"/>
</dbReference>
<dbReference type="PANTHER" id="PTHR10851:SF0">
    <property type="entry name" value="PYRIDOXINE-5'-PHOSPHATE OXIDASE"/>
    <property type="match status" value="1"/>
</dbReference>
<evidence type="ECO:0000256" key="1">
    <source>
        <dbReference type="ARBA" id="ARBA00001917"/>
    </source>
</evidence>
<dbReference type="EC" id="1.4.3.5" evidence="8"/>
<dbReference type="AlphaFoldDB" id="A0A7X6D569"/>
<feature type="region of interest" description="Disordered" evidence="6">
    <location>
        <begin position="27"/>
        <end position="51"/>
    </location>
</feature>
<evidence type="ECO:0000256" key="2">
    <source>
        <dbReference type="ARBA" id="ARBA00007301"/>
    </source>
</evidence>
<evidence type="ECO:0000256" key="4">
    <source>
        <dbReference type="ARBA" id="ARBA00022643"/>
    </source>
</evidence>
<dbReference type="PROSITE" id="PS51186">
    <property type="entry name" value="GNAT"/>
    <property type="match status" value="1"/>
</dbReference>
<organism evidence="8 9">
    <name type="scientific">Streptomyces lonarensis</name>
    <dbReference type="NCBI Taxonomy" id="700599"/>
    <lineage>
        <taxon>Bacteria</taxon>
        <taxon>Bacillati</taxon>
        <taxon>Actinomycetota</taxon>
        <taxon>Actinomycetes</taxon>
        <taxon>Kitasatosporales</taxon>
        <taxon>Streptomycetaceae</taxon>
        <taxon>Streptomyces</taxon>
    </lineage>
</organism>
<dbReference type="Proteomes" id="UP000578686">
    <property type="component" value="Unassembled WGS sequence"/>
</dbReference>
<evidence type="ECO:0000259" key="7">
    <source>
        <dbReference type="PROSITE" id="PS51186"/>
    </source>
</evidence>
<dbReference type="RefSeq" id="WP_167974226.1">
    <property type="nucleotide sequence ID" value="NZ_BHZG01000202.1"/>
</dbReference>
<evidence type="ECO:0000313" key="9">
    <source>
        <dbReference type="Proteomes" id="UP000578686"/>
    </source>
</evidence>
<dbReference type="Pfam" id="PF10590">
    <property type="entry name" value="PNP_phzG_C"/>
    <property type="match status" value="1"/>
</dbReference>
<dbReference type="GO" id="GO:0004733">
    <property type="term" value="F:pyridoxamine phosphate oxidase activity"/>
    <property type="evidence" value="ECO:0007669"/>
    <property type="project" value="UniProtKB-EC"/>
</dbReference>
<proteinExistence type="inferred from homology"/>
<dbReference type="InterPro" id="IPR000182">
    <property type="entry name" value="GNAT_dom"/>
</dbReference>
<keyword evidence="5 8" id="KW-0560">Oxidoreductase</keyword>
<dbReference type="InterPro" id="IPR012349">
    <property type="entry name" value="Split_barrel_FMN-bd"/>
</dbReference>
<dbReference type="Gene3D" id="2.30.110.10">
    <property type="entry name" value="Electron Transport, Fmn-binding Protein, Chain A"/>
    <property type="match status" value="1"/>
</dbReference>
<feature type="compositionally biased region" description="Polar residues" evidence="6">
    <location>
        <begin position="42"/>
        <end position="51"/>
    </location>
</feature>
<evidence type="ECO:0000313" key="8">
    <source>
        <dbReference type="EMBL" id="NJQ08387.1"/>
    </source>
</evidence>